<comment type="caution">
    <text evidence="4">The sequence shown here is derived from an EMBL/GenBank/DDBJ whole genome shotgun (WGS) entry which is preliminary data.</text>
</comment>
<evidence type="ECO:0000313" key="4">
    <source>
        <dbReference type="EMBL" id="GGH92262.1"/>
    </source>
</evidence>
<dbReference type="Proteomes" id="UP000621856">
    <property type="component" value="Unassembled WGS sequence"/>
</dbReference>
<sequence length="364" mass="39273">MTITRNRKDSVTFRVGMMAFLAGLGVSACGNADDAAETAPVEDSTQAVPSGTPAVAPTKAEKTADLDVAGGGAPVESHAVAQAGSQFAVINGPEIFVAAEAQFPDSPSAVQRPNSEFTIGYSGTPTLPDGKWRVHDPERPRPEVVEPQGGVFVPPPSDAVVLFDGTSFDGFRTANDGAPDWVVENGSLRVPSDIPHTVSADIISNREFGDAQYHIEWRSPQEPVSGSQGRGNSGIFLMGRYEVQVLDSYQNETYADGQASAIYGWKPPLNNATLPPGEWQSYDIVFEAPRFDEAGELLSPAFVTVFHNGILTQYRQNFLGSSGYQNILPYEAHPPQGPLRLQDHGNPVEYRNIWVRELDLDSND</sequence>
<reference evidence="4" key="1">
    <citation type="journal article" date="2014" name="Int. J. Syst. Evol. Microbiol.">
        <title>Complete genome sequence of Corynebacterium casei LMG S-19264T (=DSM 44701T), isolated from a smear-ripened cheese.</title>
        <authorList>
            <consortium name="US DOE Joint Genome Institute (JGI-PGF)"/>
            <person name="Walter F."/>
            <person name="Albersmeier A."/>
            <person name="Kalinowski J."/>
            <person name="Ruckert C."/>
        </authorList>
    </citation>
    <scope>NUCLEOTIDE SEQUENCE</scope>
    <source>
        <strain evidence="4">CGMCC 1.14984</strain>
    </source>
</reference>
<dbReference type="GO" id="GO:0016787">
    <property type="term" value="F:hydrolase activity"/>
    <property type="evidence" value="ECO:0007669"/>
    <property type="project" value="InterPro"/>
</dbReference>
<feature type="domain" description="3-keto-alpha-glucoside-1,2-lyase/3-keto-2-hydroxy-glucal hydratase" evidence="3">
    <location>
        <begin position="159"/>
        <end position="356"/>
    </location>
</feature>
<dbReference type="RefSeq" id="WP_205967320.1">
    <property type="nucleotide sequence ID" value="NZ_BMGZ01000001.1"/>
</dbReference>
<dbReference type="EMBL" id="BMGZ01000001">
    <property type="protein sequence ID" value="GGH92262.1"/>
    <property type="molecule type" value="Genomic_DNA"/>
</dbReference>
<feature type="signal peptide" evidence="2">
    <location>
        <begin position="1"/>
        <end position="28"/>
    </location>
</feature>
<evidence type="ECO:0000256" key="1">
    <source>
        <dbReference type="SAM" id="MobiDB-lite"/>
    </source>
</evidence>
<gene>
    <name evidence="4" type="ORF">GCM10011355_01340</name>
</gene>
<dbReference type="AlphaFoldDB" id="A0A8J3A4G5"/>
<accession>A0A8J3A4G5</accession>
<evidence type="ECO:0000313" key="5">
    <source>
        <dbReference type="Proteomes" id="UP000621856"/>
    </source>
</evidence>
<protein>
    <recommendedName>
        <fullName evidence="3">3-keto-alpha-glucoside-1,2-lyase/3-keto-2-hydroxy-glucal hydratase domain-containing protein</fullName>
    </recommendedName>
</protein>
<feature type="region of interest" description="Disordered" evidence="1">
    <location>
        <begin position="39"/>
        <end position="58"/>
    </location>
</feature>
<proteinExistence type="predicted"/>
<organism evidence="4 5">
    <name type="scientific">Aquisalinus luteolus</name>
    <dbReference type="NCBI Taxonomy" id="1566827"/>
    <lineage>
        <taxon>Bacteria</taxon>
        <taxon>Pseudomonadati</taxon>
        <taxon>Pseudomonadota</taxon>
        <taxon>Alphaproteobacteria</taxon>
        <taxon>Parvularculales</taxon>
        <taxon>Parvularculaceae</taxon>
        <taxon>Aquisalinus</taxon>
    </lineage>
</organism>
<reference evidence="4" key="2">
    <citation type="submission" date="2020-09" db="EMBL/GenBank/DDBJ databases">
        <authorList>
            <person name="Sun Q."/>
            <person name="Zhou Y."/>
        </authorList>
    </citation>
    <scope>NUCLEOTIDE SEQUENCE</scope>
    <source>
        <strain evidence="4">CGMCC 1.14984</strain>
    </source>
</reference>
<dbReference type="InterPro" id="IPR010496">
    <property type="entry name" value="AL/BT2_dom"/>
</dbReference>
<evidence type="ECO:0000256" key="2">
    <source>
        <dbReference type="SAM" id="SignalP"/>
    </source>
</evidence>
<dbReference type="PROSITE" id="PS51257">
    <property type="entry name" value="PROKAR_LIPOPROTEIN"/>
    <property type="match status" value="1"/>
</dbReference>
<keyword evidence="2" id="KW-0732">Signal</keyword>
<feature type="chain" id="PRO_5035256487" description="3-keto-alpha-glucoside-1,2-lyase/3-keto-2-hydroxy-glucal hydratase domain-containing protein" evidence="2">
    <location>
        <begin position="29"/>
        <end position="364"/>
    </location>
</feature>
<name>A0A8J3A4G5_9PROT</name>
<evidence type="ECO:0000259" key="3">
    <source>
        <dbReference type="Pfam" id="PF06439"/>
    </source>
</evidence>
<dbReference type="Pfam" id="PF06439">
    <property type="entry name" value="3keto-disac_hyd"/>
    <property type="match status" value="1"/>
</dbReference>
<dbReference type="Gene3D" id="2.60.120.560">
    <property type="entry name" value="Exo-inulinase, domain 1"/>
    <property type="match status" value="1"/>
</dbReference>